<accession>L8K0N5</accession>
<dbReference type="PATRIC" id="fig|1237149.3.peg.627"/>
<dbReference type="HAMAP" id="MF_00528">
    <property type="entry name" value="Maf"/>
    <property type="match status" value="1"/>
</dbReference>
<dbReference type="CDD" id="cd00555">
    <property type="entry name" value="Maf"/>
    <property type="match status" value="1"/>
</dbReference>
<comment type="subcellular location">
    <subcellularLocation>
        <location evidence="4">Cytoplasm</location>
    </subcellularLocation>
</comment>
<dbReference type="InterPro" id="IPR029001">
    <property type="entry name" value="ITPase-like_fam"/>
</dbReference>
<proteinExistence type="inferred from homology"/>
<protein>
    <recommendedName>
        <fullName evidence="4">dTTP/UTP pyrophosphatase</fullName>
        <shortName evidence="4">dTTPase/UTPase</shortName>
        <ecNumber evidence="4">3.6.1.9</ecNumber>
    </recommendedName>
    <alternativeName>
        <fullName evidence="4">Nucleoside triphosphate pyrophosphatase</fullName>
    </alternativeName>
    <alternativeName>
        <fullName evidence="4">Nucleotide pyrophosphatase</fullName>
        <shortName evidence="4">Nucleotide PPase</shortName>
    </alternativeName>
</protein>
<dbReference type="PANTHER" id="PTHR43213">
    <property type="entry name" value="BIFUNCTIONAL DTTP/UTP PYROPHOSPHATASE/METHYLTRANSFERASE PROTEIN-RELATED"/>
    <property type="match status" value="1"/>
</dbReference>
<dbReference type="SUPFAM" id="SSF52972">
    <property type="entry name" value="ITPase-like"/>
    <property type="match status" value="1"/>
</dbReference>
<dbReference type="eggNOG" id="COG0424">
    <property type="taxonomic scope" value="Bacteria"/>
</dbReference>
<feature type="active site" description="Proton acceptor" evidence="4">
    <location>
        <position position="73"/>
    </location>
</feature>
<feature type="site" description="Important for substrate specificity" evidence="4">
    <location>
        <position position="156"/>
    </location>
</feature>
<dbReference type="Proteomes" id="UP000011135">
    <property type="component" value="Unassembled WGS sequence"/>
</dbReference>
<dbReference type="PIRSF" id="PIRSF006305">
    <property type="entry name" value="Maf"/>
    <property type="match status" value="1"/>
</dbReference>
<dbReference type="EC" id="3.6.1.9" evidence="4"/>
<dbReference type="AlphaFoldDB" id="L8K0N5"/>
<name>L8K0N5_9BACT</name>
<evidence type="ECO:0000256" key="3">
    <source>
        <dbReference type="ARBA" id="ARBA00023080"/>
    </source>
</evidence>
<feature type="site" description="Important for substrate specificity" evidence="4">
    <location>
        <position position="16"/>
    </location>
</feature>
<organism evidence="5 6">
    <name type="scientific">Fulvivirga imtechensis AK7</name>
    <dbReference type="NCBI Taxonomy" id="1237149"/>
    <lineage>
        <taxon>Bacteria</taxon>
        <taxon>Pseudomonadati</taxon>
        <taxon>Bacteroidota</taxon>
        <taxon>Cytophagia</taxon>
        <taxon>Cytophagales</taxon>
        <taxon>Fulvivirgaceae</taxon>
        <taxon>Fulvivirga</taxon>
    </lineage>
</organism>
<dbReference type="GO" id="GO:0036221">
    <property type="term" value="F:UTP diphosphatase activity"/>
    <property type="evidence" value="ECO:0007669"/>
    <property type="project" value="RHEA"/>
</dbReference>
<keyword evidence="4" id="KW-0963">Cytoplasm</keyword>
<dbReference type="EMBL" id="AMZN01000006">
    <property type="protein sequence ID" value="ELR73489.1"/>
    <property type="molecule type" value="Genomic_DNA"/>
</dbReference>
<dbReference type="STRING" id="1237149.C900_04341"/>
<dbReference type="OrthoDB" id="9807767at2"/>
<dbReference type="Gene3D" id="3.90.950.10">
    <property type="match status" value="1"/>
</dbReference>
<comment type="catalytic activity">
    <reaction evidence="4">
        <text>UTP + H2O = UMP + diphosphate + H(+)</text>
        <dbReference type="Rhea" id="RHEA:29395"/>
        <dbReference type="ChEBI" id="CHEBI:15377"/>
        <dbReference type="ChEBI" id="CHEBI:15378"/>
        <dbReference type="ChEBI" id="CHEBI:33019"/>
        <dbReference type="ChEBI" id="CHEBI:46398"/>
        <dbReference type="ChEBI" id="CHEBI:57865"/>
        <dbReference type="EC" id="3.6.1.9"/>
    </reaction>
</comment>
<dbReference type="GO" id="GO:0036218">
    <property type="term" value="F:dTTP diphosphatase activity"/>
    <property type="evidence" value="ECO:0007669"/>
    <property type="project" value="RHEA"/>
</dbReference>
<sequence>MKNFNRPLILASNSPRRQELLKAAGFNFKVRTSEVDETYPSDLPLHDIAKYLARKKAEAYIPHLKNEVLITADTIVKLKDEILEKPKDADEATKMLRALSGTDHEVITGVCIADKKLQVSLDDTTKVYFKTLTSNEIEYYVSQYEPFDKAGAYGIQEWIGMIGIRKIVGSYFNVVGLPIAKVYEVLMNFNQPKS</sequence>
<keyword evidence="3 4" id="KW-0546">Nucleotide metabolism</keyword>
<comment type="caution">
    <text evidence="4">Lacks conserved residue(s) required for the propagation of feature annotation.</text>
</comment>
<comment type="catalytic activity">
    <reaction evidence="4">
        <text>dTTP + H2O = dTMP + diphosphate + H(+)</text>
        <dbReference type="Rhea" id="RHEA:28534"/>
        <dbReference type="ChEBI" id="CHEBI:15377"/>
        <dbReference type="ChEBI" id="CHEBI:15378"/>
        <dbReference type="ChEBI" id="CHEBI:33019"/>
        <dbReference type="ChEBI" id="CHEBI:37568"/>
        <dbReference type="ChEBI" id="CHEBI:63528"/>
        <dbReference type="EC" id="3.6.1.9"/>
    </reaction>
</comment>
<keyword evidence="2 4" id="KW-0378">Hydrolase</keyword>
<evidence type="ECO:0000313" key="5">
    <source>
        <dbReference type="EMBL" id="ELR73489.1"/>
    </source>
</evidence>
<comment type="caution">
    <text evidence="5">The sequence shown here is derived from an EMBL/GenBank/DDBJ whole genome shotgun (WGS) entry which is preliminary data.</text>
</comment>
<comment type="similarity">
    <text evidence="4">Belongs to the Maf family. YhdE subfamily.</text>
</comment>
<comment type="cofactor">
    <cofactor evidence="1 4">
        <name>a divalent metal cation</name>
        <dbReference type="ChEBI" id="CHEBI:60240"/>
    </cofactor>
</comment>
<dbReference type="NCBIfam" id="TIGR00172">
    <property type="entry name" value="maf"/>
    <property type="match status" value="1"/>
</dbReference>
<dbReference type="InterPro" id="IPR003697">
    <property type="entry name" value="Maf-like"/>
</dbReference>
<dbReference type="GO" id="GO:0009117">
    <property type="term" value="P:nucleotide metabolic process"/>
    <property type="evidence" value="ECO:0007669"/>
    <property type="project" value="UniProtKB-KW"/>
</dbReference>
<comment type="function">
    <text evidence="4">Nucleoside triphosphate pyrophosphatase that hydrolyzes dTTP and UTP. May have a dual role in cell division arrest and in preventing the incorporation of modified nucleotides into cellular nucleic acids.</text>
</comment>
<evidence type="ECO:0000256" key="1">
    <source>
        <dbReference type="ARBA" id="ARBA00001968"/>
    </source>
</evidence>
<evidence type="ECO:0000256" key="2">
    <source>
        <dbReference type="ARBA" id="ARBA00022801"/>
    </source>
</evidence>
<evidence type="ECO:0000313" key="6">
    <source>
        <dbReference type="Proteomes" id="UP000011135"/>
    </source>
</evidence>
<dbReference type="PANTHER" id="PTHR43213:SF5">
    <property type="entry name" value="BIFUNCTIONAL DTTP_UTP PYROPHOSPHATASE_METHYLTRANSFERASE PROTEIN-RELATED"/>
    <property type="match status" value="1"/>
</dbReference>
<feature type="site" description="Important for substrate specificity" evidence="4">
    <location>
        <position position="74"/>
    </location>
</feature>
<dbReference type="GO" id="GO:0005737">
    <property type="term" value="C:cytoplasm"/>
    <property type="evidence" value="ECO:0007669"/>
    <property type="project" value="UniProtKB-SubCell"/>
</dbReference>
<dbReference type="Pfam" id="PF02545">
    <property type="entry name" value="Maf"/>
    <property type="match status" value="1"/>
</dbReference>
<evidence type="ECO:0000256" key="4">
    <source>
        <dbReference type="HAMAP-Rule" id="MF_00528"/>
    </source>
</evidence>
<gene>
    <name evidence="5" type="ORF">C900_04341</name>
</gene>
<reference evidence="5 6" key="1">
    <citation type="submission" date="2012-12" db="EMBL/GenBank/DDBJ databases">
        <title>Genome assembly of Fulvivirga imtechensis AK7.</title>
        <authorList>
            <person name="Nupur N."/>
            <person name="Khatri I."/>
            <person name="Kumar R."/>
            <person name="Subramanian S."/>
            <person name="Pinnaka A."/>
        </authorList>
    </citation>
    <scope>NUCLEOTIDE SEQUENCE [LARGE SCALE GENOMIC DNA]</scope>
    <source>
        <strain evidence="5 6">AK7</strain>
    </source>
</reference>
<dbReference type="RefSeq" id="WP_009578077.1">
    <property type="nucleotide sequence ID" value="NZ_AMZN01000006.1"/>
</dbReference>
<keyword evidence="6" id="KW-1185">Reference proteome</keyword>